<dbReference type="GO" id="GO:0004673">
    <property type="term" value="F:protein histidine kinase activity"/>
    <property type="evidence" value="ECO:0007669"/>
    <property type="project" value="UniProtKB-EC"/>
</dbReference>
<evidence type="ECO:0000313" key="12">
    <source>
        <dbReference type="EMBL" id="PVE55219.1"/>
    </source>
</evidence>
<dbReference type="Pfam" id="PF07568">
    <property type="entry name" value="HisKA_2"/>
    <property type="match status" value="1"/>
</dbReference>
<proteinExistence type="predicted"/>
<feature type="modified residue" description="4-aspartylphosphate" evidence="8">
    <location>
        <position position="51"/>
    </location>
</feature>
<evidence type="ECO:0000256" key="8">
    <source>
        <dbReference type="PROSITE-ProRule" id="PRU00169"/>
    </source>
</evidence>
<dbReference type="InterPro" id="IPR001789">
    <property type="entry name" value="Sig_transdc_resp-reg_receiver"/>
</dbReference>
<name>A0AA92C4Q3_RHIRH</name>
<dbReference type="PANTHER" id="PTHR41523:SF8">
    <property type="entry name" value="ETHYLENE RESPONSE SENSOR PROTEIN"/>
    <property type="match status" value="1"/>
</dbReference>
<dbReference type="EC" id="2.7.13.3" evidence="2"/>
<evidence type="ECO:0000256" key="9">
    <source>
        <dbReference type="SAM" id="Coils"/>
    </source>
</evidence>
<dbReference type="Gene3D" id="3.40.50.2300">
    <property type="match status" value="1"/>
</dbReference>
<evidence type="ECO:0000256" key="6">
    <source>
        <dbReference type="ARBA" id="ARBA00022777"/>
    </source>
</evidence>
<dbReference type="Pfam" id="PF00072">
    <property type="entry name" value="Response_reg"/>
    <property type="match status" value="1"/>
</dbReference>
<comment type="caution">
    <text evidence="12">The sequence shown here is derived from an EMBL/GenBank/DDBJ whole genome shotgun (WGS) entry which is preliminary data.</text>
</comment>
<evidence type="ECO:0000256" key="2">
    <source>
        <dbReference type="ARBA" id="ARBA00012438"/>
    </source>
</evidence>
<dbReference type="SUPFAM" id="SSF55874">
    <property type="entry name" value="ATPase domain of HSP90 chaperone/DNA topoisomerase II/histidine kinase"/>
    <property type="match status" value="1"/>
</dbReference>
<comment type="catalytic activity">
    <reaction evidence="1">
        <text>ATP + protein L-histidine = ADP + protein N-phospho-L-histidine.</text>
        <dbReference type="EC" id="2.7.13.3"/>
    </reaction>
</comment>
<evidence type="ECO:0000313" key="13">
    <source>
        <dbReference type="Proteomes" id="UP000244335"/>
    </source>
</evidence>
<dbReference type="RefSeq" id="WP_062424081.1">
    <property type="nucleotide sequence ID" value="NZ_QDFR01000002.1"/>
</dbReference>
<dbReference type="Pfam" id="PF02518">
    <property type="entry name" value="HATPase_c"/>
    <property type="match status" value="1"/>
</dbReference>
<keyword evidence="4" id="KW-0808">Transferase</keyword>
<dbReference type="InterPro" id="IPR011006">
    <property type="entry name" value="CheY-like_superfamily"/>
</dbReference>
<feature type="domain" description="Histidine kinase" evidence="10">
    <location>
        <begin position="148"/>
        <end position="341"/>
    </location>
</feature>
<keyword evidence="3 8" id="KW-0597">Phosphoprotein</keyword>
<feature type="coiled-coil region" evidence="9">
    <location>
        <begin position="112"/>
        <end position="148"/>
    </location>
</feature>
<reference evidence="12 13" key="1">
    <citation type="submission" date="2018-04" db="EMBL/GenBank/DDBJ databases">
        <authorList>
            <person name="Hagen T."/>
        </authorList>
    </citation>
    <scope>NUCLEOTIDE SEQUENCE [LARGE SCALE GENOMIC DNA]</scope>
    <source>
        <strain evidence="12 13">TPD7009</strain>
    </source>
</reference>
<evidence type="ECO:0000259" key="11">
    <source>
        <dbReference type="PROSITE" id="PS50110"/>
    </source>
</evidence>
<feature type="domain" description="Response regulatory" evidence="11">
    <location>
        <begin position="2"/>
        <end position="116"/>
    </location>
</feature>
<evidence type="ECO:0000256" key="7">
    <source>
        <dbReference type="ARBA" id="ARBA00022840"/>
    </source>
</evidence>
<keyword evidence="9" id="KW-0175">Coiled coil</keyword>
<evidence type="ECO:0000259" key="10">
    <source>
        <dbReference type="PROSITE" id="PS50109"/>
    </source>
</evidence>
<dbReference type="SMART" id="SM00448">
    <property type="entry name" value="REC"/>
    <property type="match status" value="1"/>
</dbReference>
<dbReference type="InterPro" id="IPR011102">
    <property type="entry name" value="Sig_transdc_His_kinase_HWE"/>
</dbReference>
<dbReference type="InterPro" id="IPR011495">
    <property type="entry name" value="Sig_transdc_His_kin_sub2_dim/P"/>
</dbReference>
<keyword evidence="7" id="KW-0067">ATP-binding</keyword>
<evidence type="ECO:0000256" key="4">
    <source>
        <dbReference type="ARBA" id="ARBA00022679"/>
    </source>
</evidence>
<dbReference type="Gene3D" id="3.30.565.10">
    <property type="entry name" value="Histidine kinase-like ATPase, C-terminal domain"/>
    <property type="match status" value="1"/>
</dbReference>
<dbReference type="InterPro" id="IPR005467">
    <property type="entry name" value="His_kinase_dom"/>
</dbReference>
<dbReference type="GO" id="GO:0000160">
    <property type="term" value="P:phosphorelay signal transduction system"/>
    <property type="evidence" value="ECO:0007669"/>
    <property type="project" value="InterPro"/>
</dbReference>
<dbReference type="InterPro" id="IPR036890">
    <property type="entry name" value="HATPase_C_sf"/>
</dbReference>
<sequence length="342" mass="36983">MHILYVDDDPTVARLATRVLGRHGVQVDHAPSVVLGLEKFNAGTFDAVVLDHYFVTGTGLQFLNAIGDRSRDTPVLYVTGASEAQIAIDALKAGAADYVIKTVADDFFPLLLTSIEQVCANFQLRKEKEEAERLLVRAKERAELMAKEMNHRIANSLSLVSAMIRMQMIAASSEEARTVLSETQNRISAIAGVHRSLYTADNMGVVDLDAYLSSIINELAKSGPDNERIRIKTDMETISAAPDQAVALGVIVTELTTNSLKYAYPTSDGDIRISLKIREGKLQLTVEDDGVGMGSKPKPQGTGLGTKLISAMAQSLKATVEQSSVQAHSGTRICVEWEAPPA</sequence>
<dbReference type="AlphaFoldDB" id="A0AA92C4Q3"/>
<organism evidence="12 13">
    <name type="scientific">Rhizobium rhizogenes</name>
    <name type="common">Agrobacterium rhizogenes</name>
    <dbReference type="NCBI Taxonomy" id="359"/>
    <lineage>
        <taxon>Bacteria</taxon>
        <taxon>Pseudomonadati</taxon>
        <taxon>Pseudomonadota</taxon>
        <taxon>Alphaproteobacteria</taxon>
        <taxon>Hyphomicrobiales</taxon>
        <taxon>Rhizobiaceae</taxon>
        <taxon>Rhizobium/Agrobacterium group</taxon>
        <taxon>Rhizobium</taxon>
    </lineage>
</organism>
<keyword evidence="6 12" id="KW-0418">Kinase</keyword>
<dbReference type="PROSITE" id="PS50110">
    <property type="entry name" value="RESPONSE_REGULATORY"/>
    <property type="match status" value="1"/>
</dbReference>
<evidence type="ECO:0000256" key="3">
    <source>
        <dbReference type="ARBA" id="ARBA00022553"/>
    </source>
</evidence>
<dbReference type="GO" id="GO:0005524">
    <property type="term" value="F:ATP binding"/>
    <property type="evidence" value="ECO:0007669"/>
    <property type="project" value="UniProtKB-KW"/>
</dbReference>
<dbReference type="Proteomes" id="UP000244335">
    <property type="component" value="Unassembled WGS sequence"/>
</dbReference>
<dbReference type="PANTHER" id="PTHR41523">
    <property type="entry name" value="TWO-COMPONENT SYSTEM SENSOR PROTEIN"/>
    <property type="match status" value="1"/>
</dbReference>
<dbReference type="SMART" id="SM00911">
    <property type="entry name" value="HWE_HK"/>
    <property type="match status" value="1"/>
</dbReference>
<protein>
    <recommendedName>
        <fullName evidence="2">histidine kinase</fullName>
        <ecNumber evidence="2">2.7.13.3</ecNumber>
    </recommendedName>
</protein>
<dbReference type="EMBL" id="QDFR01000002">
    <property type="protein sequence ID" value="PVE55219.1"/>
    <property type="molecule type" value="Genomic_DNA"/>
</dbReference>
<gene>
    <name evidence="12" type="ORF">DC430_08370</name>
</gene>
<accession>A0AA92C4Q3</accession>
<evidence type="ECO:0000256" key="1">
    <source>
        <dbReference type="ARBA" id="ARBA00000085"/>
    </source>
</evidence>
<keyword evidence="5" id="KW-0547">Nucleotide-binding</keyword>
<evidence type="ECO:0000256" key="5">
    <source>
        <dbReference type="ARBA" id="ARBA00022741"/>
    </source>
</evidence>
<dbReference type="InterPro" id="IPR003594">
    <property type="entry name" value="HATPase_dom"/>
</dbReference>
<dbReference type="PROSITE" id="PS50109">
    <property type="entry name" value="HIS_KIN"/>
    <property type="match status" value="1"/>
</dbReference>
<dbReference type="SMART" id="SM00387">
    <property type="entry name" value="HATPase_c"/>
    <property type="match status" value="1"/>
</dbReference>
<dbReference type="CDD" id="cd00156">
    <property type="entry name" value="REC"/>
    <property type="match status" value="1"/>
</dbReference>
<dbReference type="SUPFAM" id="SSF52172">
    <property type="entry name" value="CheY-like"/>
    <property type="match status" value="1"/>
</dbReference>